<evidence type="ECO:0000313" key="1">
    <source>
        <dbReference type="EMBL" id="GFY62482.1"/>
    </source>
</evidence>
<comment type="caution">
    <text evidence="1">The sequence shown here is derived from an EMBL/GenBank/DDBJ whole genome shotgun (WGS) entry which is preliminary data.</text>
</comment>
<organism evidence="1 2">
    <name type="scientific">Trichonephila inaurata madagascariensis</name>
    <dbReference type="NCBI Taxonomy" id="2747483"/>
    <lineage>
        <taxon>Eukaryota</taxon>
        <taxon>Metazoa</taxon>
        <taxon>Ecdysozoa</taxon>
        <taxon>Arthropoda</taxon>
        <taxon>Chelicerata</taxon>
        <taxon>Arachnida</taxon>
        <taxon>Araneae</taxon>
        <taxon>Araneomorphae</taxon>
        <taxon>Entelegynae</taxon>
        <taxon>Araneoidea</taxon>
        <taxon>Nephilidae</taxon>
        <taxon>Trichonephila</taxon>
        <taxon>Trichonephila inaurata</taxon>
    </lineage>
</organism>
<dbReference type="EMBL" id="BMAV01014232">
    <property type="protein sequence ID" value="GFY62482.1"/>
    <property type="molecule type" value="Genomic_DNA"/>
</dbReference>
<proteinExistence type="predicted"/>
<gene>
    <name evidence="1" type="ORF">TNIN_69371</name>
</gene>
<evidence type="ECO:0000313" key="2">
    <source>
        <dbReference type="Proteomes" id="UP000886998"/>
    </source>
</evidence>
<dbReference type="AlphaFoldDB" id="A0A8X7CEY9"/>
<name>A0A8X7CEY9_9ARAC</name>
<sequence length="70" mass="8274">MPPAFKGEPPVPFYGDTKTRWTTDPPYFNFDMYGSERWPLECDSFDPLRDEAHFDRKIRKGMEGRPFSPD</sequence>
<accession>A0A8X7CEY9</accession>
<keyword evidence="2" id="KW-1185">Reference proteome</keyword>
<reference evidence="1" key="1">
    <citation type="submission" date="2020-08" db="EMBL/GenBank/DDBJ databases">
        <title>Multicomponent nature underlies the extraordinary mechanical properties of spider dragline silk.</title>
        <authorList>
            <person name="Kono N."/>
            <person name="Nakamura H."/>
            <person name="Mori M."/>
            <person name="Yoshida Y."/>
            <person name="Ohtoshi R."/>
            <person name="Malay A.D."/>
            <person name="Moran D.A.P."/>
            <person name="Tomita M."/>
            <person name="Numata K."/>
            <person name="Arakawa K."/>
        </authorList>
    </citation>
    <scope>NUCLEOTIDE SEQUENCE</scope>
</reference>
<dbReference type="Proteomes" id="UP000886998">
    <property type="component" value="Unassembled WGS sequence"/>
</dbReference>
<protein>
    <submittedName>
        <fullName evidence="1">Uncharacterized protein</fullName>
    </submittedName>
</protein>